<proteinExistence type="predicted"/>
<evidence type="ECO:0000313" key="3">
    <source>
        <dbReference type="Proteomes" id="UP000640426"/>
    </source>
</evidence>
<feature type="transmembrane region" description="Helical" evidence="1">
    <location>
        <begin position="34"/>
        <end position="58"/>
    </location>
</feature>
<sequence length="134" mass="14058">MRPKSVILGEQVYAASIVMTIALAVMGWQEAASVGGPVLAATINVVVIGLTILLLLLATRRGSRVALWLLTALTAINVVGFLFQISGGVVAAGLFGVLTTIQTLSSVIAMVLLFRPNARAWFASMSDDTTEDLV</sequence>
<dbReference type="EMBL" id="JAELXS010000005">
    <property type="protein sequence ID" value="MBJ6122226.1"/>
    <property type="molecule type" value="Genomic_DNA"/>
</dbReference>
<dbReference type="Proteomes" id="UP000640426">
    <property type="component" value="Unassembled WGS sequence"/>
</dbReference>
<feature type="transmembrane region" description="Helical" evidence="1">
    <location>
        <begin position="65"/>
        <end position="83"/>
    </location>
</feature>
<keyword evidence="3" id="KW-1185">Reference proteome</keyword>
<accession>A0ABS0XQB6</accession>
<feature type="transmembrane region" description="Helical" evidence="1">
    <location>
        <begin position="12"/>
        <end position="28"/>
    </location>
</feature>
<keyword evidence="1" id="KW-0812">Transmembrane</keyword>
<feature type="transmembrane region" description="Helical" evidence="1">
    <location>
        <begin position="89"/>
        <end position="114"/>
    </location>
</feature>
<organism evidence="2 3">
    <name type="scientific">Sphingomonas mollis</name>
    <dbReference type="NCBI Taxonomy" id="2795726"/>
    <lineage>
        <taxon>Bacteria</taxon>
        <taxon>Pseudomonadati</taxon>
        <taxon>Pseudomonadota</taxon>
        <taxon>Alphaproteobacteria</taxon>
        <taxon>Sphingomonadales</taxon>
        <taxon>Sphingomonadaceae</taxon>
        <taxon>Sphingomonas</taxon>
    </lineage>
</organism>
<name>A0ABS0XQB6_9SPHN</name>
<keyword evidence="1" id="KW-1133">Transmembrane helix</keyword>
<dbReference type="RefSeq" id="WP_199037691.1">
    <property type="nucleotide sequence ID" value="NZ_JAELXS010000005.1"/>
</dbReference>
<gene>
    <name evidence="2" type="ORF">JAO74_10535</name>
</gene>
<keyword evidence="1" id="KW-0472">Membrane</keyword>
<reference evidence="3" key="1">
    <citation type="submission" date="2020-12" db="EMBL/GenBank/DDBJ databases">
        <title>Hymenobacter sp.</title>
        <authorList>
            <person name="Kim M.K."/>
        </authorList>
    </citation>
    <scope>NUCLEOTIDE SEQUENCE [LARGE SCALE GENOMIC DNA]</scope>
    <source>
        <strain evidence="3">BT553</strain>
    </source>
</reference>
<evidence type="ECO:0000313" key="2">
    <source>
        <dbReference type="EMBL" id="MBJ6122226.1"/>
    </source>
</evidence>
<protein>
    <recommendedName>
        <fullName evidence="4">Integral membrane protein</fullName>
    </recommendedName>
</protein>
<comment type="caution">
    <text evidence="2">The sequence shown here is derived from an EMBL/GenBank/DDBJ whole genome shotgun (WGS) entry which is preliminary data.</text>
</comment>
<evidence type="ECO:0000256" key="1">
    <source>
        <dbReference type="SAM" id="Phobius"/>
    </source>
</evidence>
<evidence type="ECO:0008006" key="4">
    <source>
        <dbReference type="Google" id="ProtNLM"/>
    </source>
</evidence>